<dbReference type="Gene3D" id="3.30.420.40">
    <property type="match status" value="2"/>
</dbReference>
<evidence type="ECO:0000313" key="3">
    <source>
        <dbReference type="Proteomes" id="UP000516361"/>
    </source>
</evidence>
<protein>
    <submittedName>
        <fullName evidence="2">N-acetylglucosamine kinase</fullName>
    </submittedName>
</protein>
<dbReference type="RefSeq" id="WP_190614367.1">
    <property type="nucleotide sequence ID" value="NZ_AP018712.1"/>
</dbReference>
<dbReference type="PANTHER" id="PTHR12862">
    <property type="entry name" value="BADF TYPE ATPASE DOMAIN-CONTAINING PROTEIN"/>
    <property type="match status" value="1"/>
</dbReference>
<keyword evidence="2" id="KW-0808">Transferase</keyword>
<feature type="domain" description="ATPase BadF/BadG/BcrA/BcrD type" evidence="1">
    <location>
        <begin position="4"/>
        <end position="259"/>
    </location>
</feature>
<dbReference type="InterPro" id="IPR043129">
    <property type="entry name" value="ATPase_NBD"/>
</dbReference>
<dbReference type="KEGG" id="ocy:OSSY52_18140"/>
<evidence type="ECO:0000313" key="2">
    <source>
        <dbReference type="EMBL" id="BBE31673.1"/>
    </source>
</evidence>
<dbReference type="Proteomes" id="UP000516361">
    <property type="component" value="Chromosome"/>
</dbReference>
<dbReference type="InParanoid" id="A0A7G1G9M3"/>
<keyword evidence="2" id="KW-0418">Kinase</keyword>
<dbReference type="GO" id="GO:0045127">
    <property type="term" value="F:N-acetylglucosamine kinase activity"/>
    <property type="evidence" value="ECO:0007669"/>
    <property type="project" value="InterPro"/>
</dbReference>
<dbReference type="AlphaFoldDB" id="A0A7G1G9M3"/>
<dbReference type="Pfam" id="PF01869">
    <property type="entry name" value="BcrAD_BadFG"/>
    <property type="match status" value="1"/>
</dbReference>
<dbReference type="InterPro" id="IPR039758">
    <property type="entry name" value="NAGK-like"/>
</dbReference>
<gene>
    <name evidence="2" type="ORF">OSSY52_18140</name>
</gene>
<dbReference type="InterPro" id="IPR002731">
    <property type="entry name" value="ATPase_BadF"/>
</dbReference>
<dbReference type="SUPFAM" id="SSF53067">
    <property type="entry name" value="Actin-like ATPase domain"/>
    <property type="match status" value="1"/>
</dbReference>
<proteinExistence type="predicted"/>
<organism evidence="2 3">
    <name type="scientific">Tepiditoga spiralis</name>
    <dbReference type="NCBI Taxonomy" id="2108365"/>
    <lineage>
        <taxon>Bacteria</taxon>
        <taxon>Thermotogati</taxon>
        <taxon>Thermotogota</taxon>
        <taxon>Thermotogae</taxon>
        <taxon>Petrotogales</taxon>
        <taxon>Petrotogaceae</taxon>
        <taxon>Tepiditoga</taxon>
    </lineage>
</organism>
<sequence length="276" mass="31421">MKILGIDGGGSNLRYCINNKKAVLKFGVNLTAETSEFLTKKFSELKKITGKVDKIVASLSGVENEKIKEKTYNILKNVFEINNIILKNDIEALVEVTNEKKFAVIICGTGINVMGIDKINNKRYQNGGWGYLFGDIGSGFWLSLRSIQEYLKYKDNLRNYDEIFESLEKYFKLSKTSDILNLLSEDNFKTKIASFTPVLLNEKSKLIDDLVNEGTNILANRCKIVLKRINSNILYLHGGTFKSKYFYDTFVDKFEEDIIFKFTTKNLECLLAGGML</sequence>
<name>A0A7G1G9M3_9BACT</name>
<keyword evidence="3" id="KW-1185">Reference proteome</keyword>
<evidence type="ECO:0000259" key="1">
    <source>
        <dbReference type="Pfam" id="PF01869"/>
    </source>
</evidence>
<dbReference type="EMBL" id="AP018712">
    <property type="protein sequence ID" value="BBE31673.1"/>
    <property type="molecule type" value="Genomic_DNA"/>
</dbReference>
<dbReference type="PANTHER" id="PTHR12862:SF0">
    <property type="entry name" value="N-ACETYL-D-GLUCOSAMINE KINASE"/>
    <property type="match status" value="1"/>
</dbReference>
<reference evidence="2 3" key="1">
    <citation type="submission" date="2018-06" db="EMBL/GenBank/DDBJ databases">
        <title>Genome sequencing of Oceanotoga sp. sy52.</title>
        <authorList>
            <person name="Mori K."/>
        </authorList>
    </citation>
    <scope>NUCLEOTIDE SEQUENCE [LARGE SCALE GENOMIC DNA]</scope>
    <source>
        <strain evidence="3">sy52</strain>
    </source>
</reference>
<accession>A0A7G1G9M3</accession>